<dbReference type="GO" id="GO:0016036">
    <property type="term" value="P:cellular response to phosphate starvation"/>
    <property type="evidence" value="ECO:0007669"/>
    <property type="project" value="TreeGrafter"/>
</dbReference>
<dbReference type="InterPro" id="IPR036097">
    <property type="entry name" value="HisK_dim/P_sf"/>
</dbReference>
<evidence type="ECO:0000256" key="6">
    <source>
        <dbReference type="ARBA" id="ARBA00023012"/>
    </source>
</evidence>
<dbReference type="SMART" id="SM00387">
    <property type="entry name" value="HATPase_c"/>
    <property type="match status" value="1"/>
</dbReference>
<dbReference type="GO" id="GO:0004721">
    <property type="term" value="F:phosphoprotein phosphatase activity"/>
    <property type="evidence" value="ECO:0007669"/>
    <property type="project" value="TreeGrafter"/>
</dbReference>
<protein>
    <recommendedName>
        <fullName evidence="2">histidine kinase</fullName>
        <ecNumber evidence="2">2.7.13.3</ecNumber>
    </recommendedName>
</protein>
<dbReference type="GO" id="GO:0006355">
    <property type="term" value="P:regulation of DNA-templated transcription"/>
    <property type="evidence" value="ECO:0007669"/>
    <property type="project" value="InterPro"/>
</dbReference>
<dbReference type="InterPro" id="IPR000014">
    <property type="entry name" value="PAS"/>
</dbReference>
<gene>
    <name evidence="9" type="ordered locus">Rcas_0996</name>
</gene>
<dbReference type="InterPro" id="IPR036890">
    <property type="entry name" value="HATPase_C_sf"/>
</dbReference>
<evidence type="ECO:0000256" key="4">
    <source>
        <dbReference type="ARBA" id="ARBA00022679"/>
    </source>
</evidence>
<keyword evidence="7" id="KW-0472">Membrane</keyword>
<dbReference type="PRINTS" id="PR00344">
    <property type="entry name" value="BCTRLSENSOR"/>
</dbReference>
<dbReference type="PANTHER" id="PTHR45453:SF1">
    <property type="entry name" value="PHOSPHATE REGULON SENSOR PROTEIN PHOR"/>
    <property type="match status" value="1"/>
</dbReference>
<dbReference type="eggNOG" id="COG5002">
    <property type="taxonomic scope" value="Bacteria"/>
</dbReference>
<reference evidence="9 10" key="1">
    <citation type="submission" date="2007-08" db="EMBL/GenBank/DDBJ databases">
        <title>Complete sequence of Roseiflexus castenholzii DSM 13941.</title>
        <authorList>
            <consortium name="US DOE Joint Genome Institute"/>
            <person name="Copeland A."/>
            <person name="Lucas S."/>
            <person name="Lapidus A."/>
            <person name="Barry K."/>
            <person name="Glavina del Rio T."/>
            <person name="Dalin E."/>
            <person name="Tice H."/>
            <person name="Pitluck S."/>
            <person name="Thompson L.S."/>
            <person name="Brettin T."/>
            <person name="Bruce D."/>
            <person name="Detter J.C."/>
            <person name="Han C."/>
            <person name="Tapia R."/>
            <person name="Schmutz J."/>
            <person name="Larimer F."/>
            <person name="Land M."/>
            <person name="Hauser L."/>
            <person name="Kyrpides N."/>
            <person name="Mikhailova N."/>
            <person name="Bryant D.A."/>
            <person name="Hanada S."/>
            <person name="Tsukatani Y."/>
            <person name="Richardson P."/>
        </authorList>
    </citation>
    <scope>NUCLEOTIDE SEQUENCE [LARGE SCALE GENOMIC DNA]</scope>
    <source>
        <strain evidence="10">DSM 13941 / HLO8</strain>
    </source>
</reference>
<accession>A7NI07</accession>
<dbReference type="Pfam" id="PF02518">
    <property type="entry name" value="HATPase_c"/>
    <property type="match status" value="1"/>
</dbReference>
<comment type="catalytic activity">
    <reaction evidence="1">
        <text>ATP + protein L-histidine = ADP + protein N-phospho-L-histidine.</text>
        <dbReference type="EC" id="2.7.13.3"/>
    </reaction>
</comment>
<evidence type="ECO:0000256" key="2">
    <source>
        <dbReference type="ARBA" id="ARBA00012438"/>
    </source>
</evidence>
<dbReference type="SMART" id="SM00388">
    <property type="entry name" value="HisKA"/>
    <property type="match status" value="1"/>
</dbReference>
<dbReference type="Gene3D" id="3.30.450.20">
    <property type="entry name" value="PAS domain"/>
    <property type="match status" value="1"/>
</dbReference>
<dbReference type="SUPFAM" id="SSF55874">
    <property type="entry name" value="ATPase domain of HSP90 chaperone/DNA topoisomerase II/histidine kinase"/>
    <property type="match status" value="1"/>
</dbReference>
<organism evidence="9 10">
    <name type="scientific">Roseiflexus castenholzii (strain DSM 13941 / HLO8)</name>
    <dbReference type="NCBI Taxonomy" id="383372"/>
    <lineage>
        <taxon>Bacteria</taxon>
        <taxon>Bacillati</taxon>
        <taxon>Chloroflexota</taxon>
        <taxon>Chloroflexia</taxon>
        <taxon>Chloroflexales</taxon>
        <taxon>Roseiflexineae</taxon>
        <taxon>Roseiflexaceae</taxon>
        <taxon>Roseiflexus</taxon>
    </lineage>
</organism>
<sequence>MEWIIATLLLALVLSLIWGWRQRTRLQPPPSLPESPVPSPDAFSSLFHAAAAAFDDGLVLVDADRRVQYLNAHAEELLNLSRTVSVGQGLIMLARDYQVDAMVEEAIASAEPRESILQPLGRQRTLRLRAVPLDHGTKGALLLVRDVTQLSQLERSRRDLVANVSHELRTPLASIKLLVETLQSDPPAPVAQRMLSQIAQEVDAITQLVEELHELSQIESGRVALQLVPTPLAPLVAHTIERIRPQMERKSIRVIACLPDDLPPALIDGNRVGQVLLNLLHNASKFTPDGGQVAIEASVIMVGDGSPLPPGIPSSHLPGQWLLVSIADNGIGIPARDLARIFERFYKVDRARTRNAGGTGLGLAIAKHLVEGHGGRIWATSVEGEGSIFYLTLPVA</sequence>
<dbReference type="InterPro" id="IPR005467">
    <property type="entry name" value="His_kinase_dom"/>
</dbReference>
<dbReference type="STRING" id="383372.Rcas_0996"/>
<evidence type="ECO:0000256" key="5">
    <source>
        <dbReference type="ARBA" id="ARBA00022777"/>
    </source>
</evidence>
<dbReference type="CDD" id="cd00130">
    <property type="entry name" value="PAS"/>
    <property type="match status" value="1"/>
</dbReference>
<dbReference type="HOGENOM" id="CLU_000445_89_2_0"/>
<dbReference type="Gene3D" id="3.30.565.10">
    <property type="entry name" value="Histidine kinase-like ATPase, C-terminal domain"/>
    <property type="match status" value="1"/>
</dbReference>
<dbReference type="SUPFAM" id="SSF47384">
    <property type="entry name" value="Homodimeric domain of signal transducing histidine kinase"/>
    <property type="match status" value="1"/>
</dbReference>
<dbReference type="OrthoDB" id="9813151at2"/>
<keyword evidence="5 9" id="KW-0418">Kinase</keyword>
<feature type="domain" description="Histidine kinase" evidence="8">
    <location>
        <begin position="163"/>
        <end position="396"/>
    </location>
</feature>
<dbReference type="PANTHER" id="PTHR45453">
    <property type="entry name" value="PHOSPHATE REGULON SENSOR PROTEIN PHOR"/>
    <property type="match status" value="1"/>
</dbReference>
<dbReference type="InterPro" id="IPR003594">
    <property type="entry name" value="HATPase_dom"/>
</dbReference>
<dbReference type="SUPFAM" id="SSF55785">
    <property type="entry name" value="PYP-like sensor domain (PAS domain)"/>
    <property type="match status" value="1"/>
</dbReference>
<dbReference type="Pfam" id="PF00512">
    <property type="entry name" value="HisKA"/>
    <property type="match status" value="1"/>
</dbReference>
<evidence type="ECO:0000256" key="3">
    <source>
        <dbReference type="ARBA" id="ARBA00022553"/>
    </source>
</evidence>
<dbReference type="InterPro" id="IPR050351">
    <property type="entry name" value="BphY/WalK/GraS-like"/>
</dbReference>
<evidence type="ECO:0000256" key="1">
    <source>
        <dbReference type="ARBA" id="ARBA00000085"/>
    </source>
</evidence>
<dbReference type="EMBL" id="CP000804">
    <property type="protein sequence ID" value="ABU57104.1"/>
    <property type="molecule type" value="Genomic_DNA"/>
</dbReference>
<dbReference type="Proteomes" id="UP000000263">
    <property type="component" value="Chromosome"/>
</dbReference>
<dbReference type="Pfam" id="PF00989">
    <property type="entry name" value="PAS"/>
    <property type="match status" value="1"/>
</dbReference>
<dbReference type="AlphaFoldDB" id="A7NI07"/>
<proteinExistence type="predicted"/>
<dbReference type="SMART" id="SM00091">
    <property type="entry name" value="PAS"/>
    <property type="match status" value="1"/>
</dbReference>
<dbReference type="InterPro" id="IPR013767">
    <property type="entry name" value="PAS_fold"/>
</dbReference>
<dbReference type="CDD" id="cd00082">
    <property type="entry name" value="HisKA"/>
    <property type="match status" value="1"/>
</dbReference>
<keyword evidence="4 9" id="KW-0808">Transferase</keyword>
<dbReference type="RefSeq" id="WP_012119534.1">
    <property type="nucleotide sequence ID" value="NC_009767.1"/>
</dbReference>
<dbReference type="FunFam" id="3.30.565.10:FF:000006">
    <property type="entry name" value="Sensor histidine kinase WalK"/>
    <property type="match status" value="1"/>
</dbReference>
<keyword evidence="10" id="KW-1185">Reference proteome</keyword>
<evidence type="ECO:0000313" key="10">
    <source>
        <dbReference type="Proteomes" id="UP000000263"/>
    </source>
</evidence>
<evidence type="ECO:0000259" key="8">
    <source>
        <dbReference type="PROSITE" id="PS50109"/>
    </source>
</evidence>
<evidence type="ECO:0000313" key="9">
    <source>
        <dbReference type="EMBL" id="ABU57104.1"/>
    </source>
</evidence>
<dbReference type="GO" id="GO:0000155">
    <property type="term" value="F:phosphorelay sensor kinase activity"/>
    <property type="evidence" value="ECO:0007669"/>
    <property type="project" value="InterPro"/>
</dbReference>
<dbReference type="EC" id="2.7.13.3" evidence="2"/>
<keyword evidence="6" id="KW-0902">Two-component regulatory system</keyword>
<dbReference type="KEGG" id="rca:Rcas_0996"/>
<dbReference type="CDD" id="cd16922">
    <property type="entry name" value="HATPase_EvgS-ArcB-TorS-like"/>
    <property type="match status" value="1"/>
</dbReference>
<dbReference type="InterPro" id="IPR004358">
    <property type="entry name" value="Sig_transdc_His_kin-like_C"/>
</dbReference>
<keyword evidence="3" id="KW-0597">Phosphoprotein</keyword>
<dbReference type="GO" id="GO:0005886">
    <property type="term" value="C:plasma membrane"/>
    <property type="evidence" value="ECO:0007669"/>
    <property type="project" value="TreeGrafter"/>
</dbReference>
<dbReference type="PROSITE" id="PS50109">
    <property type="entry name" value="HIS_KIN"/>
    <property type="match status" value="1"/>
</dbReference>
<dbReference type="InterPro" id="IPR003661">
    <property type="entry name" value="HisK_dim/P_dom"/>
</dbReference>
<evidence type="ECO:0000256" key="7">
    <source>
        <dbReference type="ARBA" id="ARBA00023136"/>
    </source>
</evidence>
<dbReference type="InterPro" id="IPR035965">
    <property type="entry name" value="PAS-like_dom_sf"/>
</dbReference>
<dbReference type="Gene3D" id="1.10.287.130">
    <property type="match status" value="1"/>
</dbReference>
<name>A7NI07_ROSCS</name>